<evidence type="ECO:0000256" key="1">
    <source>
        <dbReference type="ARBA" id="ARBA00004496"/>
    </source>
</evidence>
<dbReference type="GeneID" id="86064715"/>
<reference evidence="9 11" key="1">
    <citation type="submission" date="2015-09" db="EMBL/GenBank/DDBJ databases">
        <authorList>
            <consortium name="Pathogen Informatics"/>
        </authorList>
    </citation>
    <scope>NUCLEOTIDE SEQUENCE [LARGE SCALE GENOMIC DNA]</scope>
    <source>
        <strain evidence="9 11">2789STDY5608850</strain>
    </source>
</reference>
<dbReference type="EMBL" id="QSSQ01000046">
    <property type="protein sequence ID" value="RGL95275.1"/>
    <property type="molecule type" value="Genomic_DNA"/>
</dbReference>
<name>A0A174MJZ1_9FIRM</name>
<comment type="subcellular location">
    <subcellularLocation>
        <location evidence="1">Cytoplasm</location>
    </subcellularLocation>
</comment>
<dbReference type="PROSITE" id="PS51101">
    <property type="entry name" value="PTS_EIIB_TYPE_4"/>
    <property type="match status" value="1"/>
</dbReference>
<evidence type="ECO:0000259" key="8">
    <source>
        <dbReference type="PROSITE" id="PS51101"/>
    </source>
</evidence>
<evidence type="ECO:0000256" key="3">
    <source>
        <dbReference type="ARBA" id="ARBA00022490"/>
    </source>
</evidence>
<gene>
    <name evidence="10" type="ORF">DXC39_28125</name>
    <name evidence="9" type="ORF">ERS852407_05702</name>
</gene>
<dbReference type="GO" id="GO:0008982">
    <property type="term" value="F:protein-N(PI)-phosphohistidine-sugar phosphotransferase activity"/>
    <property type="evidence" value="ECO:0007669"/>
    <property type="project" value="InterPro"/>
</dbReference>
<accession>A0A174MJZ1</accession>
<sequence>MIKLLRVDKRLLHGQVAFTWTSSLGADCILIACDTLQNDPLRLTTIKLSKPSGAKLVIKNVEESIAAINEGKTDKYVLFIVVECIKDAYRLLKGCPDIGGVSLGYTDAREGCEKLANSIFATEEEIGLLRELIQEGKDVTIQTVPTAKATSVKKLL</sequence>
<dbReference type="SUPFAM" id="SSF52728">
    <property type="entry name" value="PTS IIb component"/>
    <property type="match status" value="1"/>
</dbReference>
<keyword evidence="3" id="KW-0963">Cytoplasm</keyword>
<keyword evidence="6" id="KW-0598">Phosphotransferase system</keyword>
<dbReference type="Proteomes" id="UP000261257">
    <property type="component" value="Unassembled WGS sequence"/>
</dbReference>
<keyword evidence="4" id="KW-0762">Sugar transport</keyword>
<feature type="domain" description="PTS EIIB type-4" evidence="8">
    <location>
        <begin position="1"/>
        <end position="156"/>
    </location>
</feature>
<evidence type="ECO:0000256" key="6">
    <source>
        <dbReference type="ARBA" id="ARBA00022683"/>
    </source>
</evidence>
<dbReference type="InterPro" id="IPR004720">
    <property type="entry name" value="PTS_IIB_sorbose-sp"/>
</dbReference>
<dbReference type="RefSeq" id="WP_055660324.1">
    <property type="nucleotide sequence ID" value="NZ_CABIXC010000026.1"/>
</dbReference>
<evidence type="ECO:0000256" key="4">
    <source>
        <dbReference type="ARBA" id="ARBA00022597"/>
    </source>
</evidence>
<evidence type="ECO:0000256" key="7">
    <source>
        <dbReference type="ARBA" id="ARBA00022777"/>
    </source>
</evidence>
<dbReference type="Pfam" id="PF03830">
    <property type="entry name" value="PTSIIB_sorb"/>
    <property type="match status" value="1"/>
</dbReference>
<keyword evidence="7" id="KW-0418">Kinase</keyword>
<keyword evidence="2" id="KW-0813">Transport</keyword>
<proteinExistence type="predicted"/>
<keyword evidence="5 9" id="KW-0808">Transferase</keyword>
<evidence type="ECO:0000256" key="5">
    <source>
        <dbReference type="ARBA" id="ARBA00022679"/>
    </source>
</evidence>
<dbReference type="EMBL" id="CYZE01000026">
    <property type="protein sequence ID" value="CUP35706.1"/>
    <property type="molecule type" value="Genomic_DNA"/>
</dbReference>
<dbReference type="GO" id="GO:0016301">
    <property type="term" value="F:kinase activity"/>
    <property type="evidence" value="ECO:0007669"/>
    <property type="project" value="UniProtKB-KW"/>
</dbReference>
<dbReference type="EC" id="2.7.1.69" evidence="9"/>
<evidence type="ECO:0000313" key="9">
    <source>
        <dbReference type="EMBL" id="CUP35706.1"/>
    </source>
</evidence>
<dbReference type="AlphaFoldDB" id="A0A174MJZ1"/>
<dbReference type="Gene3D" id="3.40.35.10">
    <property type="entry name" value="Phosphotransferase system, sorbose subfamily IIB component"/>
    <property type="match status" value="1"/>
</dbReference>
<reference evidence="10 12" key="2">
    <citation type="submission" date="2018-08" db="EMBL/GenBank/DDBJ databases">
        <title>A genome reference for cultivated species of the human gut microbiota.</title>
        <authorList>
            <person name="Zou Y."/>
            <person name="Xue W."/>
            <person name="Luo G."/>
        </authorList>
    </citation>
    <scope>NUCLEOTIDE SEQUENCE [LARGE SCALE GENOMIC DNA]</scope>
    <source>
        <strain evidence="10 12">TF05-11AC</strain>
    </source>
</reference>
<evidence type="ECO:0000256" key="2">
    <source>
        <dbReference type="ARBA" id="ARBA00022448"/>
    </source>
</evidence>
<dbReference type="GO" id="GO:0005737">
    <property type="term" value="C:cytoplasm"/>
    <property type="evidence" value="ECO:0007669"/>
    <property type="project" value="UniProtKB-SubCell"/>
</dbReference>
<evidence type="ECO:0000313" key="11">
    <source>
        <dbReference type="Proteomes" id="UP000095651"/>
    </source>
</evidence>
<organism evidence="9 11">
    <name type="scientific">Hungatella hathewayi</name>
    <dbReference type="NCBI Taxonomy" id="154046"/>
    <lineage>
        <taxon>Bacteria</taxon>
        <taxon>Bacillati</taxon>
        <taxon>Bacillota</taxon>
        <taxon>Clostridia</taxon>
        <taxon>Lachnospirales</taxon>
        <taxon>Lachnospiraceae</taxon>
        <taxon>Hungatella</taxon>
    </lineage>
</organism>
<evidence type="ECO:0000313" key="12">
    <source>
        <dbReference type="Proteomes" id="UP000261257"/>
    </source>
</evidence>
<dbReference type="Proteomes" id="UP000095651">
    <property type="component" value="Unassembled WGS sequence"/>
</dbReference>
<protein>
    <submittedName>
        <fullName evidence="10">PTS mannose/fructose/sorbose transporter subunit IIB</fullName>
    </submittedName>
    <submittedName>
        <fullName evidence="9">PTS system sorbose subfamily transporter subunit IIB</fullName>
        <ecNumber evidence="9">2.7.1.69</ecNumber>
    </submittedName>
</protein>
<dbReference type="GO" id="GO:0009401">
    <property type="term" value="P:phosphoenolpyruvate-dependent sugar phosphotransferase system"/>
    <property type="evidence" value="ECO:0007669"/>
    <property type="project" value="UniProtKB-KW"/>
</dbReference>
<dbReference type="InterPro" id="IPR036667">
    <property type="entry name" value="PTS_IIB_sorbose-sp_sf"/>
</dbReference>
<evidence type="ECO:0000313" key="10">
    <source>
        <dbReference type="EMBL" id="RGL95275.1"/>
    </source>
</evidence>